<evidence type="ECO:0000256" key="3">
    <source>
        <dbReference type="ARBA" id="ARBA00022490"/>
    </source>
</evidence>
<organism evidence="6 7">
    <name type="scientific">Ascodesmis nigricans</name>
    <dbReference type="NCBI Taxonomy" id="341454"/>
    <lineage>
        <taxon>Eukaryota</taxon>
        <taxon>Fungi</taxon>
        <taxon>Dikarya</taxon>
        <taxon>Ascomycota</taxon>
        <taxon>Pezizomycotina</taxon>
        <taxon>Pezizomycetes</taxon>
        <taxon>Pezizales</taxon>
        <taxon>Ascodesmidaceae</taxon>
        <taxon>Ascodesmis</taxon>
    </lineage>
</organism>
<dbReference type="STRING" id="341454.A0A4S2MST3"/>
<comment type="subcellular location">
    <subcellularLocation>
        <location evidence="1">Cytoplasm</location>
    </subcellularLocation>
</comment>
<gene>
    <name evidence="6" type="ORF">EX30DRAFT_342425</name>
</gene>
<dbReference type="SUPFAM" id="SSF81296">
    <property type="entry name" value="E set domains"/>
    <property type="match status" value="1"/>
</dbReference>
<comment type="function">
    <text evidence="4">Regulates the GDP/GTP exchange reaction of the Rho proteins by inhibiting the dissociation of GDP from them, and the subsequent binding of GTP to them.</text>
</comment>
<dbReference type="FunFam" id="2.70.50.30:FF:000001">
    <property type="entry name" value="Rho GDP-dissociation inhibitor 1"/>
    <property type="match status" value="1"/>
</dbReference>
<comment type="similarity">
    <text evidence="2">Belongs to the Rho GDI family.</text>
</comment>
<evidence type="ECO:0000256" key="1">
    <source>
        <dbReference type="ARBA" id="ARBA00004496"/>
    </source>
</evidence>
<evidence type="ECO:0000256" key="2">
    <source>
        <dbReference type="ARBA" id="ARBA00009758"/>
    </source>
</evidence>
<dbReference type="PANTHER" id="PTHR10980:SF3">
    <property type="entry name" value="LD16419P"/>
    <property type="match status" value="1"/>
</dbReference>
<evidence type="ECO:0000256" key="5">
    <source>
        <dbReference type="ARBA" id="ARBA00071407"/>
    </source>
</evidence>
<dbReference type="InterPro" id="IPR014756">
    <property type="entry name" value="Ig_E-set"/>
</dbReference>
<evidence type="ECO:0000256" key="4">
    <source>
        <dbReference type="ARBA" id="ARBA00054143"/>
    </source>
</evidence>
<dbReference type="GO" id="GO:0007266">
    <property type="term" value="P:Rho protein signal transduction"/>
    <property type="evidence" value="ECO:0007669"/>
    <property type="project" value="InterPro"/>
</dbReference>
<dbReference type="Gene3D" id="2.70.50.30">
    <property type="entry name" value="Coagulation Factor XIII, subunit A, domain 1"/>
    <property type="match status" value="1"/>
</dbReference>
<dbReference type="GO" id="GO:0005094">
    <property type="term" value="F:Rho GDP-dissociation inhibitor activity"/>
    <property type="evidence" value="ECO:0007669"/>
    <property type="project" value="InterPro"/>
</dbReference>
<dbReference type="EMBL" id="ML220132">
    <property type="protein sequence ID" value="TGZ79327.1"/>
    <property type="molecule type" value="Genomic_DNA"/>
</dbReference>
<dbReference type="GO" id="GO:0005829">
    <property type="term" value="C:cytosol"/>
    <property type="evidence" value="ECO:0007669"/>
    <property type="project" value="TreeGrafter"/>
</dbReference>
<evidence type="ECO:0000313" key="7">
    <source>
        <dbReference type="Proteomes" id="UP000298138"/>
    </source>
</evidence>
<dbReference type="GO" id="GO:0016020">
    <property type="term" value="C:membrane"/>
    <property type="evidence" value="ECO:0007669"/>
    <property type="project" value="TreeGrafter"/>
</dbReference>
<accession>A0A4S2MST3</accession>
<dbReference type="AlphaFoldDB" id="A0A4S2MST3"/>
<dbReference type="InterPro" id="IPR000406">
    <property type="entry name" value="Rho_GDI"/>
</dbReference>
<protein>
    <recommendedName>
        <fullName evidence="5">Rho GDP-dissociation inhibitor</fullName>
    </recommendedName>
</protein>
<evidence type="ECO:0000313" key="6">
    <source>
        <dbReference type="EMBL" id="TGZ79327.1"/>
    </source>
</evidence>
<dbReference type="InParanoid" id="A0A4S2MST3"/>
<dbReference type="InterPro" id="IPR024792">
    <property type="entry name" value="RhoGDI_dom_sf"/>
</dbReference>
<keyword evidence="3" id="KW-0963">Cytoplasm</keyword>
<reference evidence="6 7" key="1">
    <citation type="submission" date="2019-04" db="EMBL/GenBank/DDBJ databases">
        <title>Comparative genomics and transcriptomics to analyze fruiting body development in filamentous ascomycetes.</title>
        <authorList>
            <consortium name="DOE Joint Genome Institute"/>
            <person name="Lutkenhaus R."/>
            <person name="Traeger S."/>
            <person name="Breuer J."/>
            <person name="Kuo A."/>
            <person name="Lipzen A."/>
            <person name="Pangilinan J."/>
            <person name="Dilworth D."/>
            <person name="Sandor L."/>
            <person name="Poggeler S."/>
            <person name="Barry K."/>
            <person name="Grigoriev I.V."/>
            <person name="Nowrousian M."/>
        </authorList>
    </citation>
    <scope>NUCLEOTIDE SEQUENCE [LARGE SCALE GENOMIC DNA]</scope>
    <source>
        <strain evidence="6 7">CBS 389.68</strain>
    </source>
</reference>
<keyword evidence="7" id="KW-1185">Reference proteome</keyword>
<dbReference type="OrthoDB" id="1683373at2759"/>
<dbReference type="PANTHER" id="PTHR10980">
    <property type="entry name" value="RHO GDP-DISSOCIATION INHIBITOR"/>
    <property type="match status" value="1"/>
</dbReference>
<dbReference type="Pfam" id="PF02115">
    <property type="entry name" value="Rho_GDI"/>
    <property type="match status" value="1"/>
</dbReference>
<name>A0A4S2MST3_9PEZI</name>
<sequence>MSAPHDDELHPVETEGYKVGEKKTVEEYAKLDAEDEALNRWKASLGIGAGAQTLSIGEPGDMRTVVILELALLATDRDPIIIDLDKPNAVEQLEKTPFTIKEGATYRMRVKFRVQHEVISGLRYLQLVKRKGVTVDKSDQMMGSYAPNTKENPFYEKTFAEEEAPSVMFFRGNYTALSKFMDDDKKAHLEFKWQFDIKKTW</sequence>
<dbReference type="Proteomes" id="UP000298138">
    <property type="component" value="Unassembled WGS sequence"/>
</dbReference>
<dbReference type="FunCoup" id="A0A4S2MST3">
    <property type="interactions" value="445"/>
</dbReference>
<proteinExistence type="inferred from homology"/>